<dbReference type="Proteomes" id="UP000323136">
    <property type="component" value="Unassembled WGS sequence"/>
</dbReference>
<gene>
    <name evidence="2" type="ORF">C7447_101317</name>
</gene>
<keyword evidence="1" id="KW-0732">Signal</keyword>
<keyword evidence="3" id="KW-1185">Reference proteome</keyword>
<evidence type="ECO:0000313" key="2">
    <source>
        <dbReference type="EMBL" id="TYP99713.1"/>
    </source>
</evidence>
<evidence type="ECO:0000313" key="3">
    <source>
        <dbReference type="Proteomes" id="UP000323136"/>
    </source>
</evidence>
<feature type="chain" id="PRO_5024392161" description="DUF3078 family protein" evidence="1">
    <location>
        <begin position="19"/>
        <end position="283"/>
    </location>
</feature>
<evidence type="ECO:0000256" key="1">
    <source>
        <dbReference type="SAM" id="SignalP"/>
    </source>
</evidence>
<dbReference type="Pfam" id="PF11276">
    <property type="entry name" value="DUF3078"/>
    <property type="match status" value="1"/>
</dbReference>
<dbReference type="RefSeq" id="WP_148868421.1">
    <property type="nucleotide sequence ID" value="NZ_VNIA01000001.1"/>
</dbReference>
<reference evidence="2 3" key="1">
    <citation type="submission" date="2019-07" db="EMBL/GenBank/DDBJ databases">
        <title>Genomic Encyclopedia of Type Strains, Phase IV (KMG-IV): sequencing the most valuable type-strain genomes for metagenomic binning, comparative biology and taxonomic classification.</title>
        <authorList>
            <person name="Goeker M."/>
        </authorList>
    </citation>
    <scope>NUCLEOTIDE SEQUENCE [LARGE SCALE GENOMIC DNA]</scope>
    <source>
        <strain evidence="2 3">DSM 18961</strain>
    </source>
</reference>
<protein>
    <recommendedName>
        <fullName evidence="4">DUF3078 family protein</fullName>
    </recommendedName>
</protein>
<accession>A0A5S5DUU9</accession>
<proteinExistence type="predicted"/>
<organism evidence="2 3">
    <name type="scientific">Tenacibaculum adriaticum</name>
    <dbReference type="NCBI Taxonomy" id="413713"/>
    <lineage>
        <taxon>Bacteria</taxon>
        <taxon>Pseudomonadati</taxon>
        <taxon>Bacteroidota</taxon>
        <taxon>Flavobacteriia</taxon>
        <taxon>Flavobacteriales</taxon>
        <taxon>Flavobacteriaceae</taxon>
        <taxon>Tenacibaculum</taxon>
    </lineage>
</organism>
<feature type="signal peptide" evidence="1">
    <location>
        <begin position="1"/>
        <end position="18"/>
    </location>
</feature>
<sequence length="283" mass="31823">MKKLLAIAILFGALAVNAQEKKEEPKEGWKRAGNISFLFNQSAFNNWLAGGTNNLTGTLGVNYDFNYAKGDWTWDNKILVSYGLTKLKGQEAQKTDDRLEFNSLAGKKASGYWYYSGFINFKTQMESTYDGAGNQLSHFFSPAYLQFGPGMLWKKHDNLKVNLAPATSKLIFVHDHFTENLAPGVSYFGVKAGETSRYELGAAVNAYYKFNLMENVSVENILNLYSNYLEEAKNIDIDYTVNVVMKINKYLSANLALQAIYDDNAYEGFQTKEVFGLGVNYGF</sequence>
<comment type="caution">
    <text evidence="2">The sequence shown here is derived from an EMBL/GenBank/DDBJ whole genome shotgun (WGS) entry which is preliminary data.</text>
</comment>
<dbReference type="OrthoDB" id="1495718at2"/>
<dbReference type="AlphaFoldDB" id="A0A5S5DUU9"/>
<dbReference type="EMBL" id="VNIA01000001">
    <property type="protein sequence ID" value="TYP99713.1"/>
    <property type="molecule type" value="Genomic_DNA"/>
</dbReference>
<name>A0A5S5DUU9_9FLAO</name>
<dbReference type="InterPro" id="IPR021428">
    <property type="entry name" value="DUF3078"/>
</dbReference>
<evidence type="ECO:0008006" key="4">
    <source>
        <dbReference type="Google" id="ProtNLM"/>
    </source>
</evidence>